<proteinExistence type="predicted"/>
<dbReference type="Proteomes" id="UP001479290">
    <property type="component" value="Unassembled WGS sequence"/>
</dbReference>
<protein>
    <recommendedName>
        <fullName evidence="2">Saposin B-type domain-containing protein</fullName>
    </recommendedName>
</protein>
<keyword evidence="4" id="KW-1185">Reference proteome</keyword>
<dbReference type="InterPro" id="IPR008139">
    <property type="entry name" value="SaposinB_dom"/>
</dbReference>
<dbReference type="SUPFAM" id="SSF47862">
    <property type="entry name" value="Saposin"/>
    <property type="match status" value="1"/>
</dbReference>
<dbReference type="Gene3D" id="1.10.225.10">
    <property type="entry name" value="Saposin-like"/>
    <property type="match status" value="1"/>
</dbReference>
<name>A0AAW1ZI80_CULAL</name>
<reference evidence="3 4" key="1">
    <citation type="submission" date="2024-05" db="EMBL/GenBank/DDBJ databases">
        <title>A high-quality chromosomal-level genome assembly of Topmouth culter (Culter alburnus).</title>
        <authorList>
            <person name="Zhao H."/>
        </authorList>
    </citation>
    <scope>NUCLEOTIDE SEQUENCE [LARGE SCALE GENOMIC DNA]</scope>
    <source>
        <strain evidence="3">CATC2023</strain>
        <tissue evidence="3">Muscle</tissue>
    </source>
</reference>
<organism evidence="3 4">
    <name type="scientific">Culter alburnus</name>
    <name type="common">Topmouth culter</name>
    <dbReference type="NCBI Taxonomy" id="194366"/>
    <lineage>
        <taxon>Eukaryota</taxon>
        <taxon>Metazoa</taxon>
        <taxon>Chordata</taxon>
        <taxon>Craniata</taxon>
        <taxon>Vertebrata</taxon>
        <taxon>Euteleostomi</taxon>
        <taxon>Actinopterygii</taxon>
        <taxon>Neopterygii</taxon>
        <taxon>Teleostei</taxon>
        <taxon>Ostariophysi</taxon>
        <taxon>Cypriniformes</taxon>
        <taxon>Xenocyprididae</taxon>
        <taxon>Xenocypridinae</taxon>
        <taxon>Culter</taxon>
    </lineage>
</organism>
<accession>A0AAW1ZI80</accession>
<evidence type="ECO:0000256" key="1">
    <source>
        <dbReference type="ARBA" id="ARBA00023157"/>
    </source>
</evidence>
<gene>
    <name evidence="3" type="ORF">ABG768_009816</name>
</gene>
<dbReference type="InterPro" id="IPR011001">
    <property type="entry name" value="Saposin-like"/>
</dbReference>
<evidence type="ECO:0000259" key="2">
    <source>
        <dbReference type="PROSITE" id="PS50015"/>
    </source>
</evidence>
<dbReference type="AlphaFoldDB" id="A0AAW1ZI80"/>
<feature type="domain" description="Saposin B-type" evidence="2">
    <location>
        <begin position="27"/>
        <end position="98"/>
    </location>
</feature>
<evidence type="ECO:0000313" key="3">
    <source>
        <dbReference type="EMBL" id="KAK9959710.1"/>
    </source>
</evidence>
<dbReference type="SMART" id="SM00741">
    <property type="entry name" value="SapB"/>
    <property type="match status" value="1"/>
</dbReference>
<dbReference type="EMBL" id="JAWDJR010000017">
    <property type="protein sequence ID" value="KAK9959710.1"/>
    <property type="molecule type" value="Genomic_DNA"/>
</dbReference>
<dbReference type="PROSITE" id="PS50015">
    <property type="entry name" value="SAP_B"/>
    <property type="match status" value="1"/>
</dbReference>
<sequence>MLERNELNLPEEVKKSHELNIEKSDMNVIMCWVCKKSVHEIKGIVLHEIQKEIKAVCKEMNILEHICEKYAYKYQFLILHLLFPGNSEHTCQHLNMCK</sequence>
<keyword evidence="1" id="KW-1015">Disulfide bond</keyword>
<evidence type="ECO:0000313" key="4">
    <source>
        <dbReference type="Proteomes" id="UP001479290"/>
    </source>
</evidence>
<comment type="caution">
    <text evidence="3">The sequence shown here is derived from an EMBL/GenBank/DDBJ whole genome shotgun (WGS) entry which is preliminary data.</text>
</comment>